<sequence>MQDDREEIEIYTDGACIRNPGPGGWGAVLRYGSHVEELYGSEPDETTNNRMELTAPIQALNTLLRPSVVRIYTDSTYVKNGITSWLARWKRNGWRTSARQPVKNVDLWQQLDDATAAHEVHWHWVKGHSGHPVNDRADQLAARGAQEASRKCRTRPLRSVS</sequence>
<reference evidence="12 13" key="1">
    <citation type="submission" date="2021-12" db="EMBL/GenBank/DDBJ databases">
        <title>Genome sequence of Kibdelosporangium philippinense ATCC 49844.</title>
        <authorList>
            <person name="Fedorov E.A."/>
            <person name="Omeragic M."/>
            <person name="Shalygina K.F."/>
            <person name="Maclea K.S."/>
        </authorList>
    </citation>
    <scope>NUCLEOTIDE SEQUENCE [LARGE SCALE GENOMIC DNA]</scope>
    <source>
        <strain evidence="12 13">ATCC 49844</strain>
    </source>
</reference>
<keyword evidence="13" id="KW-1185">Reference proteome</keyword>
<feature type="binding site" evidence="10">
    <location>
        <position position="74"/>
    </location>
    <ligand>
        <name>Mg(2+)</name>
        <dbReference type="ChEBI" id="CHEBI:18420"/>
        <label>1</label>
    </ligand>
</feature>
<comment type="caution">
    <text evidence="12">The sequence shown here is derived from an EMBL/GenBank/DDBJ whole genome shotgun (WGS) entry which is preliminary data.</text>
</comment>
<comment type="subcellular location">
    <subcellularLocation>
        <location evidence="10">Cytoplasm</location>
    </subcellularLocation>
</comment>
<dbReference type="InterPro" id="IPR022892">
    <property type="entry name" value="RNaseHI"/>
</dbReference>
<evidence type="ECO:0000313" key="12">
    <source>
        <dbReference type="EMBL" id="MCE7001788.1"/>
    </source>
</evidence>
<dbReference type="RefSeq" id="WP_233722843.1">
    <property type="nucleotide sequence ID" value="NZ_JAJVCN010000001.1"/>
</dbReference>
<evidence type="ECO:0000256" key="4">
    <source>
        <dbReference type="ARBA" id="ARBA00012180"/>
    </source>
</evidence>
<dbReference type="PROSITE" id="PS50879">
    <property type="entry name" value="RNASE_H_1"/>
    <property type="match status" value="1"/>
</dbReference>
<evidence type="ECO:0000313" key="13">
    <source>
        <dbReference type="Proteomes" id="UP001521150"/>
    </source>
</evidence>
<evidence type="ECO:0000256" key="10">
    <source>
        <dbReference type="HAMAP-Rule" id="MF_00042"/>
    </source>
</evidence>
<feature type="domain" description="RNase H type-1" evidence="11">
    <location>
        <begin position="4"/>
        <end position="146"/>
    </location>
</feature>
<evidence type="ECO:0000256" key="8">
    <source>
        <dbReference type="ARBA" id="ARBA00022801"/>
    </source>
</evidence>
<feature type="binding site" evidence="10">
    <location>
        <position position="13"/>
    </location>
    <ligand>
        <name>Mg(2+)</name>
        <dbReference type="ChEBI" id="CHEBI:18420"/>
        <label>2</label>
    </ligand>
</feature>
<dbReference type="HAMAP" id="MF_00042">
    <property type="entry name" value="RNase_H"/>
    <property type="match status" value="1"/>
</dbReference>
<proteinExistence type="inferred from homology"/>
<comment type="function">
    <text evidence="10">Endonuclease that specifically degrades the RNA of RNA-DNA hybrids.</text>
</comment>
<evidence type="ECO:0000256" key="7">
    <source>
        <dbReference type="ARBA" id="ARBA00022759"/>
    </source>
</evidence>
<evidence type="ECO:0000256" key="2">
    <source>
        <dbReference type="ARBA" id="ARBA00005300"/>
    </source>
</evidence>
<dbReference type="InterPro" id="IPR036397">
    <property type="entry name" value="RNaseH_sf"/>
</dbReference>
<dbReference type="Proteomes" id="UP001521150">
    <property type="component" value="Unassembled WGS sequence"/>
</dbReference>
<protein>
    <recommendedName>
        <fullName evidence="4 10">Ribonuclease H</fullName>
        <shortName evidence="10">RNase H</shortName>
        <ecNumber evidence="4 10">3.1.26.4</ecNumber>
    </recommendedName>
</protein>
<evidence type="ECO:0000256" key="9">
    <source>
        <dbReference type="ARBA" id="ARBA00022842"/>
    </source>
</evidence>
<dbReference type="GO" id="GO:0004523">
    <property type="term" value="F:RNA-DNA hybrid ribonuclease activity"/>
    <property type="evidence" value="ECO:0007669"/>
    <property type="project" value="UniProtKB-EC"/>
</dbReference>
<dbReference type="EC" id="3.1.26.4" evidence="4 10"/>
<dbReference type="CDD" id="cd09278">
    <property type="entry name" value="RNase_HI_prokaryote_like"/>
    <property type="match status" value="1"/>
</dbReference>
<keyword evidence="5 10" id="KW-0540">Nuclease</keyword>
<feature type="binding site" evidence="10">
    <location>
        <position position="52"/>
    </location>
    <ligand>
        <name>Mg(2+)</name>
        <dbReference type="ChEBI" id="CHEBI:18420"/>
        <label>1</label>
    </ligand>
</feature>
<comment type="subunit">
    <text evidence="3 10">Monomer.</text>
</comment>
<accession>A0ABS8Z5F3</accession>
<evidence type="ECO:0000256" key="3">
    <source>
        <dbReference type="ARBA" id="ARBA00011245"/>
    </source>
</evidence>
<dbReference type="InterPro" id="IPR002156">
    <property type="entry name" value="RNaseH_domain"/>
</dbReference>
<dbReference type="Pfam" id="PF00075">
    <property type="entry name" value="RNase_H"/>
    <property type="match status" value="1"/>
</dbReference>
<feature type="binding site" evidence="10">
    <location>
        <position position="138"/>
    </location>
    <ligand>
        <name>Mg(2+)</name>
        <dbReference type="ChEBI" id="CHEBI:18420"/>
        <label>2</label>
    </ligand>
</feature>
<gene>
    <name evidence="10 12" type="primary">rnhA</name>
    <name evidence="12" type="ORF">LWC34_02875</name>
</gene>
<dbReference type="InterPro" id="IPR012337">
    <property type="entry name" value="RNaseH-like_sf"/>
</dbReference>
<keyword evidence="8 10" id="KW-0378">Hydrolase</keyword>
<dbReference type="PANTHER" id="PTHR10642">
    <property type="entry name" value="RIBONUCLEASE H1"/>
    <property type="match status" value="1"/>
</dbReference>
<keyword evidence="9 10" id="KW-0460">Magnesium</keyword>
<comment type="catalytic activity">
    <reaction evidence="1 10">
        <text>Endonucleolytic cleavage to 5'-phosphomonoester.</text>
        <dbReference type="EC" id="3.1.26.4"/>
    </reaction>
</comment>
<name>A0ABS8Z5F3_9PSEU</name>
<dbReference type="Gene3D" id="3.30.420.10">
    <property type="entry name" value="Ribonuclease H-like superfamily/Ribonuclease H"/>
    <property type="match status" value="1"/>
</dbReference>
<dbReference type="PANTHER" id="PTHR10642:SF26">
    <property type="entry name" value="RIBONUCLEASE H1"/>
    <property type="match status" value="1"/>
</dbReference>
<feature type="binding site" evidence="10">
    <location>
        <position position="13"/>
    </location>
    <ligand>
        <name>Mg(2+)</name>
        <dbReference type="ChEBI" id="CHEBI:18420"/>
        <label>1</label>
    </ligand>
</feature>
<keyword evidence="10" id="KW-0963">Cytoplasm</keyword>
<organism evidence="12 13">
    <name type="scientific">Kibdelosporangium philippinense</name>
    <dbReference type="NCBI Taxonomy" id="211113"/>
    <lineage>
        <taxon>Bacteria</taxon>
        <taxon>Bacillati</taxon>
        <taxon>Actinomycetota</taxon>
        <taxon>Actinomycetes</taxon>
        <taxon>Pseudonocardiales</taxon>
        <taxon>Pseudonocardiaceae</taxon>
        <taxon>Kibdelosporangium</taxon>
    </lineage>
</organism>
<dbReference type="SUPFAM" id="SSF53098">
    <property type="entry name" value="Ribonuclease H-like"/>
    <property type="match status" value="1"/>
</dbReference>
<dbReference type="EMBL" id="JAJVCN010000001">
    <property type="protein sequence ID" value="MCE7001788.1"/>
    <property type="molecule type" value="Genomic_DNA"/>
</dbReference>
<evidence type="ECO:0000259" key="11">
    <source>
        <dbReference type="PROSITE" id="PS50879"/>
    </source>
</evidence>
<evidence type="ECO:0000256" key="6">
    <source>
        <dbReference type="ARBA" id="ARBA00022723"/>
    </source>
</evidence>
<dbReference type="InterPro" id="IPR050092">
    <property type="entry name" value="RNase_H"/>
</dbReference>
<comment type="similarity">
    <text evidence="2 10">Belongs to the RNase H family.</text>
</comment>
<dbReference type="NCBIfam" id="NF001236">
    <property type="entry name" value="PRK00203.1"/>
    <property type="match status" value="1"/>
</dbReference>
<keyword evidence="6 10" id="KW-0479">Metal-binding</keyword>
<evidence type="ECO:0000256" key="1">
    <source>
        <dbReference type="ARBA" id="ARBA00000077"/>
    </source>
</evidence>
<evidence type="ECO:0000256" key="5">
    <source>
        <dbReference type="ARBA" id="ARBA00022722"/>
    </source>
</evidence>
<comment type="cofactor">
    <cofactor evidence="10">
        <name>Mg(2+)</name>
        <dbReference type="ChEBI" id="CHEBI:18420"/>
    </cofactor>
    <text evidence="10">Binds 1 Mg(2+) ion per subunit. May bind a second metal ion at a regulatory site, or after substrate binding.</text>
</comment>
<keyword evidence="7 10" id="KW-0255">Endonuclease</keyword>